<dbReference type="EMBL" id="JATAAI010000018">
    <property type="protein sequence ID" value="KAK1739273.1"/>
    <property type="molecule type" value="Genomic_DNA"/>
</dbReference>
<proteinExistence type="inferred from homology"/>
<keyword evidence="3" id="KW-0337">GPI-anchor biosynthesis</keyword>
<evidence type="ECO:0000256" key="4">
    <source>
        <dbReference type="ARBA" id="ARBA00022676"/>
    </source>
</evidence>
<evidence type="ECO:0000313" key="12">
    <source>
        <dbReference type="EMBL" id="KAK1739273.1"/>
    </source>
</evidence>
<evidence type="ECO:0000256" key="2">
    <source>
        <dbReference type="ARBA" id="ARBA00004687"/>
    </source>
</evidence>
<keyword evidence="6 11" id="KW-0812">Transmembrane</keyword>
<comment type="pathway">
    <text evidence="2">Glycolipid biosynthesis; glycosylphosphatidylinositol-anchor biosynthesis.</text>
</comment>
<sequence>MAASRWFIYTLLILLRFYGAYYNALPGYIHPDEFFQGGQELFFGCQQRQQQLHYLKKPTLDKVELSREEEHKHYESNKYVVDNIPWEFEPKNAIRSIVPPAFMTLLPLRVYSVLRSIITSSSNDGSIDCPSSVDNDAIVGQLSGSEILIIPRLFMTFLSLIFLDGCLWILVKYTTSAKDTTTNKKQSSRNSGPPIQVIVLASSWPILVMATRPFTNTLEAMVVSLLLLIVAMDHHHSISNKNSNNKISNQSTIPLWIGMICSIGLFARFTFVFFALPIVLLFLYNRWRASDNCWRNVGWNLFSLALSFLTTSLLFVTIDWYYYHYHSPGRDVDATICSDWSCRFVATASKYVVPWNAFRYNSKATNLAEHGLHPRITHALVNMPMMFGPLSLVGYFSCIETRKEYASSSAEACFRRVLCQSTIITGLVVLSCAPHQEPRFILPCIVPLVFLYGQRVVGMDNKQPNLKKRAILTTLWVVFNSILYLFFGWLHQGGLIPSLLHLPLPVNSQEASPEIVIYYKTYMPPTFLIRGRSLENMACNANDERRRVSCERGISLACDNPIIIDLQGSEVDDLLEVLHERLPCHHRNEQSVLLITPAPVMISLSEKNWREYKFLSVHGHRTHVSTEDWPVFNGTFRSFFDQLELVTYHVSCTAEV</sequence>
<feature type="transmembrane region" description="Helical" evidence="11">
    <location>
        <begin position="153"/>
        <end position="171"/>
    </location>
</feature>
<evidence type="ECO:0000256" key="1">
    <source>
        <dbReference type="ARBA" id="ARBA00004477"/>
    </source>
</evidence>
<feature type="transmembrane region" description="Helical" evidence="11">
    <location>
        <begin position="376"/>
        <end position="396"/>
    </location>
</feature>
<keyword evidence="13" id="KW-1185">Reference proteome</keyword>
<keyword evidence="5 12" id="KW-0808">Transferase</keyword>
<dbReference type="EC" id="2.4.1.-" evidence="11"/>
<feature type="transmembrane region" description="Helical" evidence="11">
    <location>
        <begin position="217"/>
        <end position="235"/>
    </location>
</feature>
<organism evidence="12 13">
    <name type="scientific">Skeletonema marinoi</name>
    <dbReference type="NCBI Taxonomy" id="267567"/>
    <lineage>
        <taxon>Eukaryota</taxon>
        <taxon>Sar</taxon>
        <taxon>Stramenopiles</taxon>
        <taxon>Ochrophyta</taxon>
        <taxon>Bacillariophyta</taxon>
        <taxon>Coscinodiscophyceae</taxon>
        <taxon>Thalassiosirophycidae</taxon>
        <taxon>Thalassiosirales</taxon>
        <taxon>Skeletonemataceae</taxon>
        <taxon>Skeletonema</taxon>
        <taxon>Skeletonema marinoi-dohrnii complex</taxon>
    </lineage>
</organism>
<dbReference type="GO" id="GO:0005789">
    <property type="term" value="C:endoplasmic reticulum membrane"/>
    <property type="evidence" value="ECO:0007669"/>
    <property type="project" value="UniProtKB-SubCell"/>
</dbReference>
<dbReference type="GO" id="GO:0006506">
    <property type="term" value="P:GPI anchor biosynthetic process"/>
    <property type="evidence" value="ECO:0007669"/>
    <property type="project" value="UniProtKB-KW"/>
</dbReference>
<evidence type="ECO:0000256" key="11">
    <source>
        <dbReference type="RuleBase" id="RU363075"/>
    </source>
</evidence>
<feature type="transmembrane region" description="Helical" evidence="11">
    <location>
        <begin position="297"/>
        <end position="323"/>
    </location>
</feature>
<evidence type="ECO:0000256" key="10">
    <source>
        <dbReference type="ARBA" id="ARBA00038466"/>
    </source>
</evidence>
<evidence type="ECO:0000256" key="7">
    <source>
        <dbReference type="ARBA" id="ARBA00022824"/>
    </source>
</evidence>
<dbReference type="AlphaFoldDB" id="A0AAD9DB40"/>
<comment type="subcellular location">
    <subcellularLocation>
        <location evidence="1 11">Endoplasmic reticulum membrane</location>
        <topology evidence="1 11">Multi-pass membrane protein</topology>
    </subcellularLocation>
</comment>
<keyword evidence="8 11" id="KW-1133">Transmembrane helix</keyword>
<name>A0AAD9DB40_9STRA</name>
<evidence type="ECO:0000256" key="9">
    <source>
        <dbReference type="ARBA" id="ARBA00023136"/>
    </source>
</evidence>
<accession>A0AAD9DB40</accession>
<comment type="similarity">
    <text evidence="10">Belongs to the glycosyltransferase 22 family. PIGZ subfamily.</text>
</comment>
<dbReference type="GO" id="GO:0000026">
    <property type="term" value="F:alpha-1,2-mannosyltransferase activity"/>
    <property type="evidence" value="ECO:0007669"/>
    <property type="project" value="TreeGrafter"/>
</dbReference>
<feature type="transmembrane region" description="Helical" evidence="11">
    <location>
        <begin position="470"/>
        <end position="490"/>
    </location>
</feature>
<dbReference type="InterPro" id="IPR005599">
    <property type="entry name" value="GPI_mannosylTrfase"/>
</dbReference>
<keyword evidence="4 11" id="KW-0328">Glycosyltransferase</keyword>
<dbReference type="Proteomes" id="UP001224775">
    <property type="component" value="Unassembled WGS sequence"/>
</dbReference>
<comment type="caution">
    <text evidence="12">The sequence shown here is derived from an EMBL/GenBank/DDBJ whole genome shotgun (WGS) entry which is preliminary data.</text>
</comment>
<feature type="transmembrane region" description="Helical" evidence="11">
    <location>
        <begin position="6"/>
        <end position="25"/>
    </location>
</feature>
<keyword evidence="9 11" id="KW-0472">Membrane</keyword>
<evidence type="ECO:0000256" key="6">
    <source>
        <dbReference type="ARBA" id="ARBA00022692"/>
    </source>
</evidence>
<evidence type="ECO:0000256" key="8">
    <source>
        <dbReference type="ARBA" id="ARBA00022989"/>
    </source>
</evidence>
<evidence type="ECO:0000256" key="3">
    <source>
        <dbReference type="ARBA" id="ARBA00022502"/>
    </source>
</evidence>
<keyword evidence="7 11" id="KW-0256">Endoplasmic reticulum</keyword>
<protein>
    <recommendedName>
        <fullName evidence="11">Mannosyltransferase</fullName>
        <ecNumber evidence="11">2.4.1.-</ecNumber>
    </recommendedName>
</protein>
<evidence type="ECO:0000313" key="13">
    <source>
        <dbReference type="Proteomes" id="UP001224775"/>
    </source>
</evidence>
<feature type="transmembrane region" description="Helical" evidence="11">
    <location>
        <begin position="255"/>
        <end position="285"/>
    </location>
</feature>
<dbReference type="PANTHER" id="PTHR22760:SF3">
    <property type="entry name" value="GPI MANNOSYLTRANSFERASE 4"/>
    <property type="match status" value="1"/>
</dbReference>
<dbReference type="Pfam" id="PF03901">
    <property type="entry name" value="Glyco_transf_22"/>
    <property type="match status" value="1"/>
</dbReference>
<gene>
    <name evidence="12" type="ORF">QTG54_009816</name>
</gene>
<dbReference type="PANTHER" id="PTHR22760">
    <property type="entry name" value="GLYCOSYLTRANSFERASE"/>
    <property type="match status" value="1"/>
</dbReference>
<evidence type="ECO:0000256" key="5">
    <source>
        <dbReference type="ARBA" id="ARBA00022679"/>
    </source>
</evidence>
<reference evidence="12" key="1">
    <citation type="submission" date="2023-06" db="EMBL/GenBank/DDBJ databases">
        <title>Survivors Of The Sea: Transcriptome response of Skeletonema marinoi to long-term dormancy.</title>
        <authorList>
            <person name="Pinder M.I.M."/>
            <person name="Kourtchenko O."/>
            <person name="Robertson E.K."/>
            <person name="Larsson T."/>
            <person name="Maumus F."/>
            <person name="Osuna-Cruz C.M."/>
            <person name="Vancaester E."/>
            <person name="Stenow R."/>
            <person name="Vandepoele K."/>
            <person name="Ploug H."/>
            <person name="Bruchert V."/>
            <person name="Godhe A."/>
            <person name="Topel M."/>
        </authorList>
    </citation>
    <scope>NUCLEOTIDE SEQUENCE</scope>
    <source>
        <strain evidence="12">R05AC</strain>
    </source>
</reference>